<sequence>MSPTKVLVTGATGYVGGSVLSTLLNSPNPDVKALSISALVRQQEQADVLRAKGVNGIVFSGLDDTDVARRVASENDIVINTASAFHAEAAEAIINGLADRQKATGKKSVLIHTSGTSSIGDRPITGRYTETHVFDDSKDDIYAYLRKREDIEPYQQRTTDLVVLEQGEDAGITTYILMSPTIYGIGSGLFNRTSIQIDAIIRAAQRDGVTTVIGAGKAHWDHVHIEDLARLYELLLARVLAVTGASAPGGAGAGDLPPSNKRGIYFNETGHHSWREVSERVAAAGKQVGRLATAEVREETLEAASPKLGKTLTPFVAELGFSSSARTQASRARQLLGWTPQKNRRDFEDSFVAEWDYLAGEF</sequence>
<feature type="domain" description="NAD-dependent epimerase/dehydratase" evidence="1">
    <location>
        <begin position="6"/>
        <end position="238"/>
    </location>
</feature>
<dbReference type="OrthoDB" id="10262413at2759"/>
<dbReference type="GO" id="GO:0004029">
    <property type="term" value="F:aldehyde dehydrogenase (NAD+) activity"/>
    <property type="evidence" value="ECO:0007669"/>
    <property type="project" value="TreeGrafter"/>
</dbReference>
<comment type="caution">
    <text evidence="2">The sequence shown here is derived from an EMBL/GenBank/DDBJ whole genome shotgun (WGS) entry which is preliminary data.</text>
</comment>
<dbReference type="STRING" id="43265.A0A545VTB4"/>
<dbReference type="AlphaFoldDB" id="A0A545VTB4"/>
<proteinExistence type="predicted"/>
<organism evidence="2 3">
    <name type="scientific">Cordyceps javanica</name>
    <dbReference type="NCBI Taxonomy" id="43265"/>
    <lineage>
        <taxon>Eukaryota</taxon>
        <taxon>Fungi</taxon>
        <taxon>Dikarya</taxon>
        <taxon>Ascomycota</taxon>
        <taxon>Pezizomycotina</taxon>
        <taxon>Sordariomycetes</taxon>
        <taxon>Hypocreomycetidae</taxon>
        <taxon>Hypocreales</taxon>
        <taxon>Cordycipitaceae</taxon>
        <taxon>Cordyceps</taxon>
    </lineage>
</organism>
<keyword evidence="3" id="KW-1185">Reference proteome</keyword>
<dbReference type="PANTHER" id="PTHR48079:SF6">
    <property type="entry name" value="NAD(P)-BINDING DOMAIN-CONTAINING PROTEIN-RELATED"/>
    <property type="match status" value="1"/>
</dbReference>
<dbReference type="GO" id="GO:0005737">
    <property type="term" value="C:cytoplasm"/>
    <property type="evidence" value="ECO:0007669"/>
    <property type="project" value="TreeGrafter"/>
</dbReference>
<dbReference type="Proteomes" id="UP000315783">
    <property type="component" value="Unassembled WGS sequence"/>
</dbReference>
<dbReference type="PANTHER" id="PTHR48079">
    <property type="entry name" value="PROTEIN YEEZ"/>
    <property type="match status" value="1"/>
</dbReference>
<accession>A0A545VTB4</accession>
<dbReference type="EMBL" id="SPUK01000013">
    <property type="protein sequence ID" value="TQV93065.1"/>
    <property type="molecule type" value="Genomic_DNA"/>
</dbReference>
<dbReference type="InterPro" id="IPR036291">
    <property type="entry name" value="NAD(P)-bd_dom_sf"/>
</dbReference>
<dbReference type="Gene3D" id="3.40.50.720">
    <property type="entry name" value="NAD(P)-binding Rossmann-like Domain"/>
    <property type="match status" value="1"/>
</dbReference>
<evidence type="ECO:0000259" key="1">
    <source>
        <dbReference type="Pfam" id="PF01370"/>
    </source>
</evidence>
<evidence type="ECO:0000313" key="2">
    <source>
        <dbReference type="EMBL" id="TQV93065.1"/>
    </source>
</evidence>
<dbReference type="Pfam" id="PF01370">
    <property type="entry name" value="Epimerase"/>
    <property type="match status" value="1"/>
</dbReference>
<name>A0A545VTB4_9HYPO</name>
<dbReference type="InterPro" id="IPR001509">
    <property type="entry name" value="Epimerase_deHydtase"/>
</dbReference>
<dbReference type="SUPFAM" id="SSF51735">
    <property type="entry name" value="NAD(P)-binding Rossmann-fold domains"/>
    <property type="match status" value="1"/>
</dbReference>
<reference evidence="2 3" key="1">
    <citation type="journal article" date="2019" name="Appl. Microbiol. Biotechnol.">
        <title>Genome sequence of Isaria javanica and comparative genome analysis insights into family S53 peptidase evolution in fungal entomopathogens.</title>
        <authorList>
            <person name="Lin R."/>
            <person name="Zhang X."/>
            <person name="Xin B."/>
            <person name="Zou M."/>
            <person name="Gao Y."/>
            <person name="Qin F."/>
            <person name="Hu Q."/>
            <person name="Xie B."/>
            <person name="Cheng X."/>
        </authorList>
    </citation>
    <scope>NUCLEOTIDE SEQUENCE [LARGE SCALE GENOMIC DNA]</scope>
    <source>
        <strain evidence="2 3">IJ1G</strain>
    </source>
</reference>
<dbReference type="InterPro" id="IPR051783">
    <property type="entry name" value="NAD(P)-dependent_oxidoreduct"/>
</dbReference>
<evidence type="ECO:0000313" key="3">
    <source>
        <dbReference type="Proteomes" id="UP000315783"/>
    </source>
</evidence>
<gene>
    <name evidence="2" type="ORF">IF1G_08368</name>
</gene>
<protein>
    <submittedName>
        <fullName evidence="2">NAD dependent epimerase/dehydratase family protein</fullName>
    </submittedName>
</protein>